<keyword evidence="1" id="KW-0472">Membrane</keyword>
<comment type="caution">
    <text evidence="2">The sequence shown here is derived from an EMBL/GenBank/DDBJ whole genome shotgun (WGS) entry which is preliminary data.</text>
</comment>
<dbReference type="Pfam" id="PF12730">
    <property type="entry name" value="ABC2_membrane_4"/>
    <property type="match status" value="1"/>
</dbReference>
<feature type="transmembrane region" description="Helical" evidence="1">
    <location>
        <begin position="163"/>
        <end position="187"/>
    </location>
</feature>
<dbReference type="EMBL" id="JANSKX010000015">
    <property type="protein sequence ID" value="MCY1594699.1"/>
    <property type="molecule type" value="Genomic_DNA"/>
</dbReference>
<feature type="transmembrane region" description="Helical" evidence="1">
    <location>
        <begin position="14"/>
        <end position="33"/>
    </location>
</feature>
<keyword evidence="1" id="KW-0812">Transmembrane</keyword>
<dbReference type="AlphaFoldDB" id="A0A9Q4H0D8"/>
<evidence type="ECO:0000256" key="1">
    <source>
        <dbReference type="SAM" id="Phobius"/>
    </source>
</evidence>
<feature type="transmembrane region" description="Helical" evidence="1">
    <location>
        <begin position="133"/>
        <end position="151"/>
    </location>
</feature>
<keyword evidence="1" id="KW-1133">Transmembrane helix</keyword>
<organism evidence="2 3">
    <name type="scientific">Staphylococcus pettenkoferi</name>
    <dbReference type="NCBI Taxonomy" id="170573"/>
    <lineage>
        <taxon>Bacteria</taxon>
        <taxon>Bacillati</taxon>
        <taxon>Bacillota</taxon>
        <taxon>Bacilli</taxon>
        <taxon>Bacillales</taxon>
        <taxon>Staphylococcaceae</taxon>
        <taxon>Staphylococcus</taxon>
    </lineage>
</organism>
<evidence type="ECO:0000313" key="2">
    <source>
        <dbReference type="EMBL" id="MCY1594699.1"/>
    </source>
</evidence>
<reference evidence="2" key="1">
    <citation type="journal article" date="2022" name="Int. J. Mol. Sci.">
        <title>Phenotypic and genotypic virulence characterisation of Staphylococcus pettenkoferi strains isolated from human bloodstream and diabetic foot infections.</title>
        <authorList>
            <person name="Magnan C."/>
        </authorList>
    </citation>
    <scope>NUCLEOTIDE SEQUENCE</scope>
    <source>
        <strain evidence="2">NSP020P</strain>
    </source>
</reference>
<feature type="transmembrane region" description="Helical" evidence="1">
    <location>
        <begin position="219"/>
        <end position="241"/>
    </location>
</feature>
<name>A0A9Q4H0D8_9STAP</name>
<feature type="transmembrane region" description="Helical" evidence="1">
    <location>
        <begin position="96"/>
        <end position="121"/>
    </location>
</feature>
<protein>
    <submittedName>
        <fullName evidence="2">ABC transporter permease</fullName>
    </submittedName>
</protein>
<accession>A0A9Q4H0D8</accession>
<dbReference type="Proteomes" id="UP001081438">
    <property type="component" value="Unassembled WGS sequence"/>
</dbReference>
<evidence type="ECO:0000313" key="3">
    <source>
        <dbReference type="Proteomes" id="UP001081438"/>
    </source>
</evidence>
<proteinExistence type="predicted"/>
<feature type="transmembrane region" description="Helical" evidence="1">
    <location>
        <begin position="53"/>
        <end position="75"/>
    </location>
</feature>
<sequence length="247" mass="28245">MFKLEILKLKRRKFIVPIILITIVGLFWFYVVSVKEVNAHKTVTSILLPIFDLNLVNCMIYPILIALLCSQLIDIEHRGNTLGLLKTSNQSILKLFIVKTSLAFLIIFILSIIQVLFLFFVSNINELSINYKGLVGFFIGFNLSSVILIILHTSLSLFIEKQAISIVSGLIGSFIGLFTGGMLPIFIKVILPWQYYALLNPVKRKAVDHNYIFIENPNFIYYLIFSCIILVLEIFLLRNLLKGKELK</sequence>
<gene>
    <name evidence="2" type="ORF">NW112_05570</name>
</gene>